<accession>A0A558C2T6</accession>
<name>A0A558C2T6_9BACT</name>
<reference evidence="1 2" key="1">
    <citation type="submission" date="2019-07" db="EMBL/GenBank/DDBJ databases">
        <title>Hymenobacter sp. straun FUR1 Genome sequencing and assembly.</title>
        <authorList>
            <person name="Chhetri G."/>
        </authorList>
    </citation>
    <scope>NUCLEOTIDE SEQUENCE [LARGE SCALE GENOMIC DNA]</scope>
    <source>
        <strain evidence="1 2">Fur1</strain>
    </source>
</reference>
<dbReference type="RefSeq" id="WP_144844293.1">
    <property type="nucleotide sequence ID" value="NZ_VMRJ01000001.1"/>
</dbReference>
<proteinExistence type="predicted"/>
<dbReference type="AlphaFoldDB" id="A0A558C2T6"/>
<protein>
    <submittedName>
        <fullName evidence="1">Head-tail adaptor protein</fullName>
    </submittedName>
</protein>
<sequence>MNFGQLDRLITLQKPMPAPANSFGGSGQQSTFTDVAQVYAKVDSVPGSEGFVGDQLTATQRQKITIRYRADVAPDWQLVIDGRTFQITDLQQFGRRVGLLLFVYSRG</sequence>
<gene>
    <name evidence="1" type="ORF">FNT36_03210</name>
</gene>
<keyword evidence="2" id="KW-1185">Reference proteome</keyword>
<evidence type="ECO:0000313" key="2">
    <source>
        <dbReference type="Proteomes" id="UP000317624"/>
    </source>
</evidence>
<dbReference type="OrthoDB" id="7998779at2"/>
<dbReference type="EMBL" id="VMRJ01000001">
    <property type="protein sequence ID" value="TVT43115.1"/>
    <property type="molecule type" value="Genomic_DNA"/>
</dbReference>
<dbReference type="Gene3D" id="2.40.10.270">
    <property type="entry name" value="Bacteriophage SPP1 head-tail adaptor protein"/>
    <property type="match status" value="1"/>
</dbReference>
<dbReference type="InterPro" id="IPR008767">
    <property type="entry name" value="Phage_SPP1_head-tail_adaptor"/>
</dbReference>
<comment type="caution">
    <text evidence="1">The sequence shown here is derived from an EMBL/GenBank/DDBJ whole genome shotgun (WGS) entry which is preliminary data.</text>
</comment>
<dbReference type="InterPro" id="IPR038666">
    <property type="entry name" value="SSP1_head-tail_sf"/>
</dbReference>
<dbReference type="Proteomes" id="UP000317624">
    <property type="component" value="Unassembled WGS sequence"/>
</dbReference>
<organism evidence="1 2">
    <name type="scientific">Hymenobacter setariae</name>
    <dbReference type="NCBI Taxonomy" id="2594794"/>
    <lineage>
        <taxon>Bacteria</taxon>
        <taxon>Pseudomonadati</taxon>
        <taxon>Bacteroidota</taxon>
        <taxon>Cytophagia</taxon>
        <taxon>Cytophagales</taxon>
        <taxon>Hymenobacteraceae</taxon>
        <taxon>Hymenobacter</taxon>
    </lineage>
</organism>
<dbReference type="Pfam" id="PF05521">
    <property type="entry name" value="Phage_HCP"/>
    <property type="match status" value="1"/>
</dbReference>
<dbReference type="NCBIfam" id="TIGR01563">
    <property type="entry name" value="gp16_SPP1"/>
    <property type="match status" value="1"/>
</dbReference>
<evidence type="ECO:0000313" key="1">
    <source>
        <dbReference type="EMBL" id="TVT43115.1"/>
    </source>
</evidence>